<evidence type="ECO:0000313" key="2">
    <source>
        <dbReference type="EMBL" id="MCC1484420.1"/>
    </source>
</evidence>
<comment type="caution">
    <text evidence="2">The sequence shown here is derived from an EMBL/GenBank/DDBJ whole genome shotgun (WGS) entry which is preliminary data.</text>
</comment>
<evidence type="ECO:0000313" key="3">
    <source>
        <dbReference type="Proteomes" id="UP000778797"/>
    </source>
</evidence>
<reference evidence="3" key="2">
    <citation type="submission" date="2023-07" db="EMBL/GenBank/DDBJ databases">
        <title>Genome of Winogradskyella sp. E313.</title>
        <authorList>
            <person name="Zhou Y."/>
        </authorList>
    </citation>
    <scope>NUCLEOTIDE SEQUENCE [LARGE SCALE GENOMIC DNA]</scope>
    <source>
        <strain evidence="3">E313</strain>
    </source>
</reference>
<dbReference type="Proteomes" id="UP000778797">
    <property type="component" value="Unassembled WGS sequence"/>
</dbReference>
<organism evidence="2 3">
    <name type="scientific">Winogradskyella immobilis</name>
    <dbReference type="NCBI Taxonomy" id="2816852"/>
    <lineage>
        <taxon>Bacteria</taxon>
        <taxon>Pseudomonadati</taxon>
        <taxon>Bacteroidota</taxon>
        <taxon>Flavobacteriia</taxon>
        <taxon>Flavobacteriales</taxon>
        <taxon>Flavobacteriaceae</taxon>
        <taxon>Winogradskyella</taxon>
    </lineage>
</organism>
<feature type="signal peptide" evidence="1">
    <location>
        <begin position="1"/>
        <end position="17"/>
    </location>
</feature>
<name>A0ABS8EMH0_9FLAO</name>
<dbReference type="PROSITE" id="PS51257">
    <property type="entry name" value="PROKAR_LIPOPROTEIN"/>
    <property type="match status" value="1"/>
</dbReference>
<dbReference type="RefSeq" id="WP_227476866.1">
    <property type="nucleotide sequence ID" value="NZ_JAFMPT010000007.1"/>
</dbReference>
<sequence length="196" mass="21447">MKKIIFILAAAALLATACTSESSIEEIEQTENNYSNLSYTMEASKRSASRGTLDEFPCVLKPLIAGQHIDAGVVSFDIDGDEIIISYETNEDWDISAVHFSISACDNLSFPSTGSGNPKIGRFEYASEHEDNVNEISYYFNAEELGDQFCIAAHAVVENENGDQETAWAEGEDFGGRSWAMYATIDLSGCRATPVR</sequence>
<reference evidence="3" key="1">
    <citation type="submission" date="2021-03" db="EMBL/GenBank/DDBJ databases">
        <title>Genome of Cognatishimia sp. F0-27.</title>
        <authorList>
            <person name="Ping X."/>
        </authorList>
    </citation>
    <scope>NUCLEOTIDE SEQUENCE [LARGE SCALE GENOMIC DNA]</scope>
    <source>
        <strain evidence="3">E313</strain>
    </source>
</reference>
<keyword evidence="3" id="KW-1185">Reference proteome</keyword>
<gene>
    <name evidence="2" type="ORF">J1C55_07470</name>
</gene>
<evidence type="ECO:0008006" key="4">
    <source>
        <dbReference type="Google" id="ProtNLM"/>
    </source>
</evidence>
<dbReference type="EMBL" id="JAFMPT010000007">
    <property type="protein sequence ID" value="MCC1484420.1"/>
    <property type="molecule type" value="Genomic_DNA"/>
</dbReference>
<proteinExistence type="predicted"/>
<accession>A0ABS8EMH0</accession>
<feature type="chain" id="PRO_5045915094" description="Lipoprotein" evidence="1">
    <location>
        <begin position="18"/>
        <end position="196"/>
    </location>
</feature>
<evidence type="ECO:0000256" key="1">
    <source>
        <dbReference type="SAM" id="SignalP"/>
    </source>
</evidence>
<protein>
    <recommendedName>
        <fullName evidence="4">Lipoprotein</fullName>
    </recommendedName>
</protein>
<keyword evidence="1" id="KW-0732">Signal</keyword>